<feature type="transmembrane region" description="Helical" evidence="1">
    <location>
        <begin position="419"/>
        <end position="445"/>
    </location>
</feature>
<evidence type="ECO:0000313" key="2">
    <source>
        <dbReference type="EMBL" id="QLH77881.1"/>
    </source>
</evidence>
<feature type="transmembrane region" description="Helical" evidence="1">
    <location>
        <begin position="184"/>
        <end position="201"/>
    </location>
</feature>
<keyword evidence="1" id="KW-0812">Transmembrane</keyword>
<sequence length="529" mass="53905">MTSPAVVVTRTALRQTYRRVRESKRMTAFFLLIPGFFALQVSGLVGPGAYDLGRRFAAGEVAPVVARVRGTVLSGVVLLALMGTLGAAGGNSEFKDRYVTFLTATSTRAVAVGSVARQTAVWTALFWPVALAGAVAFAVGAEAPVAAVSLVAGSLWLFVVAGVATAPIGFGARWLLDGYGLSKNARFGLGVGMLGLFYLVLFTRRTVGAALGATPLSWAGDLLLLTVRDAGASPARAGGFLLATVGLVLGSLAASVRLAEAVWYDDRALGDDDEEAGDDPATATPVRDVLASVVPRPTAALVETTWRRTKRTPKTLWYVYPAVFVGLVMAEQLVYSGPFDAAMYAPVVAFTGALAAGSGFTLNPLGTEGDALPALLTAGVSSETFVRAKAYAVVLPVMPLLVGAALGTAIGVGVSSPLVVAAIGVFAVALAVVAPLCSLALGVHYPPGDEGLLGEDVQIPNKSASAAYTLGMVTVGAPGLGALGAYARPSPVDPATVAVGVGATAILAALVAWGGYRHAVAKLDAYSVE</sequence>
<proteinExistence type="predicted"/>
<feature type="transmembrane region" description="Helical" evidence="1">
    <location>
        <begin position="28"/>
        <end position="50"/>
    </location>
</feature>
<name>A0A7D5P332_9EURY</name>
<dbReference type="KEGG" id="hrr:HZS55_11480"/>
<dbReference type="RefSeq" id="WP_179907805.1">
    <property type="nucleotide sequence ID" value="NZ_CP058910.1"/>
</dbReference>
<feature type="transmembrane region" description="Helical" evidence="1">
    <location>
        <begin position="145"/>
        <end position="172"/>
    </location>
</feature>
<reference evidence="2 3" key="1">
    <citation type="submission" date="2020-07" db="EMBL/GenBank/DDBJ databases">
        <title>Halosimplex pelagicum sp. nov. and Halosimplex rubrum sp. nov., isolated from salted brown alga Laminaria, and emended description of the genus Halosimplex.</title>
        <authorList>
            <person name="Cui H."/>
        </authorList>
    </citation>
    <scope>NUCLEOTIDE SEQUENCE [LARGE SCALE GENOMIC DNA]</scope>
    <source>
        <strain evidence="2 3">R27</strain>
    </source>
</reference>
<keyword evidence="1" id="KW-0472">Membrane</keyword>
<evidence type="ECO:0000256" key="1">
    <source>
        <dbReference type="SAM" id="Phobius"/>
    </source>
</evidence>
<dbReference type="Proteomes" id="UP000509667">
    <property type="component" value="Chromosome"/>
</dbReference>
<feature type="transmembrane region" description="Helical" evidence="1">
    <location>
        <begin position="120"/>
        <end position="139"/>
    </location>
</feature>
<dbReference type="AlphaFoldDB" id="A0A7D5P332"/>
<keyword evidence="3" id="KW-1185">Reference proteome</keyword>
<organism evidence="2 3">
    <name type="scientific">Halosimplex rubrum</name>
    <dbReference type="NCBI Taxonomy" id="869889"/>
    <lineage>
        <taxon>Archaea</taxon>
        <taxon>Methanobacteriati</taxon>
        <taxon>Methanobacteriota</taxon>
        <taxon>Stenosarchaea group</taxon>
        <taxon>Halobacteria</taxon>
        <taxon>Halobacteriales</taxon>
        <taxon>Haloarculaceae</taxon>
        <taxon>Halosimplex</taxon>
    </lineage>
</organism>
<feature type="transmembrane region" description="Helical" evidence="1">
    <location>
        <begin position="239"/>
        <end position="259"/>
    </location>
</feature>
<feature type="transmembrane region" description="Helical" evidence="1">
    <location>
        <begin position="390"/>
        <end position="412"/>
    </location>
</feature>
<dbReference type="EMBL" id="CP058910">
    <property type="protein sequence ID" value="QLH77881.1"/>
    <property type="molecule type" value="Genomic_DNA"/>
</dbReference>
<dbReference type="OrthoDB" id="293659at2157"/>
<feature type="transmembrane region" description="Helical" evidence="1">
    <location>
        <begin position="316"/>
        <end position="335"/>
    </location>
</feature>
<keyword evidence="1" id="KW-1133">Transmembrane helix</keyword>
<dbReference type="GeneID" id="56078493"/>
<gene>
    <name evidence="2" type="ORF">HZS55_11480</name>
</gene>
<evidence type="ECO:0000313" key="3">
    <source>
        <dbReference type="Proteomes" id="UP000509667"/>
    </source>
</evidence>
<accession>A0A7D5P332</accession>
<feature type="transmembrane region" description="Helical" evidence="1">
    <location>
        <begin position="207"/>
        <end position="227"/>
    </location>
</feature>
<feature type="transmembrane region" description="Helical" evidence="1">
    <location>
        <begin position="465"/>
        <end position="485"/>
    </location>
</feature>
<feature type="transmembrane region" description="Helical" evidence="1">
    <location>
        <begin position="497"/>
        <end position="516"/>
    </location>
</feature>
<protein>
    <submittedName>
        <fullName evidence="2">Uncharacterized protein</fullName>
    </submittedName>
</protein>